<evidence type="ECO:0000313" key="10">
    <source>
        <dbReference type="EnsemblMetazoa" id="AALFPA23_021427.P31679"/>
    </source>
</evidence>
<dbReference type="EnsemblMetazoa" id="AALFPA23_021427.R31679">
    <property type="protein sequence ID" value="AALFPA23_021427.P31679"/>
    <property type="gene ID" value="AALFPA23_021427"/>
</dbReference>
<evidence type="ECO:0000256" key="5">
    <source>
        <dbReference type="ARBA" id="ARBA00022833"/>
    </source>
</evidence>
<sequence length="472" mass="54383">MKCTLCKKSSSKLVTYRLCDCCSERVEHGCREAIFFVSNEQSTAAAAAAAVRKVECDICLEPVLKENLEQHRELCCVSRTVFRCTICDADYQHKTGLWEHLTSHEIDDETKEEHCRETKVLYDFHKCELCNDQRVYRESLYWSHIHEDHDGFFLKCWYCSENFRSRKLKTDHSENHCKAKEAEDDFLDCERSSPLHEMNIEHVEVHFQAKEDQSIESEDSISHDDNHLDVTDEQSKPASSARKKCPDCGIKVGKRTHRCKLENSDTVQHEENRPSVYARKQCPDCGREFRKLATFASHTCEAKTKVDNSSEVTASPGNKENNKDQEAQAKPQCPHCKRFYVNRESLMVHIRTLHKKSRCTICGLVLANYGLVKSHKLAVHFEKAECPHCKQKISKKNIQNHLNSHKEASHLCPECGVMFKSGQNLQVHLKRFHTPGKAPSMKLYIRKEKSKKRKLGDGENANESAGLREEDK</sequence>
<keyword evidence="6" id="KW-0539">Nucleus</keyword>
<evidence type="ECO:0000313" key="11">
    <source>
        <dbReference type="Proteomes" id="UP000069940"/>
    </source>
</evidence>
<feature type="compositionally biased region" description="Polar residues" evidence="8">
    <location>
        <begin position="309"/>
        <end position="319"/>
    </location>
</feature>
<evidence type="ECO:0000256" key="4">
    <source>
        <dbReference type="ARBA" id="ARBA00022771"/>
    </source>
</evidence>
<name>A0ABM1ZT57_AEDAL</name>
<dbReference type="PANTHER" id="PTHR24376:SF235">
    <property type="entry name" value="C2H2-TYPE DOMAIN-CONTAINING PROTEIN"/>
    <property type="match status" value="1"/>
</dbReference>
<dbReference type="InterPro" id="IPR036236">
    <property type="entry name" value="Znf_C2H2_sf"/>
</dbReference>
<dbReference type="Gene3D" id="3.30.160.60">
    <property type="entry name" value="Classic Zinc Finger"/>
    <property type="match status" value="3"/>
</dbReference>
<accession>A0ABM1ZT57</accession>
<feature type="domain" description="C2H2-type" evidence="9">
    <location>
        <begin position="82"/>
        <end position="109"/>
    </location>
</feature>
<dbReference type="SMART" id="SM00355">
    <property type="entry name" value="ZnF_C2H2"/>
    <property type="match status" value="7"/>
</dbReference>
<dbReference type="GeneID" id="109407601"/>
<evidence type="ECO:0000256" key="7">
    <source>
        <dbReference type="PROSITE-ProRule" id="PRU00042"/>
    </source>
</evidence>
<feature type="compositionally biased region" description="Basic and acidic residues" evidence="8">
    <location>
        <begin position="220"/>
        <end position="235"/>
    </location>
</feature>
<feature type="domain" description="C2H2-type" evidence="9">
    <location>
        <begin position="331"/>
        <end position="359"/>
    </location>
</feature>
<evidence type="ECO:0000256" key="1">
    <source>
        <dbReference type="ARBA" id="ARBA00004123"/>
    </source>
</evidence>
<proteinExistence type="predicted"/>
<evidence type="ECO:0000259" key="9">
    <source>
        <dbReference type="PROSITE" id="PS50157"/>
    </source>
</evidence>
<keyword evidence="5" id="KW-0862">Zinc</keyword>
<evidence type="ECO:0000256" key="3">
    <source>
        <dbReference type="ARBA" id="ARBA00022737"/>
    </source>
</evidence>
<reference evidence="11" key="1">
    <citation type="journal article" date="2015" name="Proc. Natl. Acad. Sci. U.S.A.">
        <title>Genome sequence of the Asian Tiger mosquito, Aedes albopictus, reveals insights into its biology, genetics, and evolution.</title>
        <authorList>
            <person name="Chen X.G."/>
            <person name="Jiang X."/>
            <person name="Gu J."/>
            <person name="Xu M."/>
            <person name="Wu Y."/>
            <person name="Deng Y."/>
            <person name="Zhang C."/>
            <person name="Bonizzoni M."/>
            <person name="Dermauw W."/>
            <person name="Vontas J."/>
            <person name="Armbruster P."/>
            <person name="Huang X."/>
            <person name="Yang Y."/>
            <person name="Zhang H."/>
            <person name="He W."/>
            <person name="Peng H."/>
            <person name="Liu Y."/>
            <person name="Wu K."/>
            <person name="Chen J."/>
            <person name="Lirakis M."/>
            <person name="Topalis P."/>
            <person name="Van Leeuwen T."/>
            <person name="Hall A.B."/>
            <person name="Jiang X."/>
            <person name="Thorpe C."/>
            <person name="Mueller R.L."/>
            <person name="Sun C."/>
            <person name="Waterhouse R.M."/>
            <person name="Yan G."/>
            <person name="Tu Z.J."/>
            <person name="Fang X."/>
            <person name="James A.A."/>
        </authorList>
    </citation>
    <scope>NUCLEOTIDE SEQUENCE [LARGE SCALE GENOMIC DNA]</scope>
    <source>
        <strain evidence="11">Foshan</strain>
    </source>
</reference>
<protein>
    <recommendedName>
        <fullName evidence="9">C2H2-type domain-containing protein</fullName>
    </recommendedName>
</protein>
<dbReference type="SUPFAM" id="SSF57667">
    <property type="entry name" value="beta-beta-alpha zinc fingers"/>
    <property type="match status" value="1"/>
</dbReference>
<evidence type="ECO:0000256" key="8">
    <source>
        <dbReference type="SAM" id="MobiDB-lite"/>
    </source>
</evidence>
<dbReference type="Proteomes" id="UP000069940">
    <property type="component" value="Unassembled WGS sequence"/>
</dbReference>
<dbReference type="PROSITE" id="PS00028">
    <property type="entry name" value="ZINC_FINGER_C2H2_1"/>
    <property type="match status" value="5"/>
</dbReference>
<keyword evidence="11" id="KW-1185">Reference proteome</keyword>
<evidence type="ECO:0000256" key="2">
    <source>
        <dbReference type="ARBA" id="ARBA00022723"/>
    </source>
</evidence>
<keyword evidence="3" id="KW-0677">Repeat</keyword>
<organism evidence="10 11">
    <name type="scientific">Aedes albopictus</name>
    <name type="common">Asian tiger mosquito</name>
    <name type="synonym">Stegomyia albopicta</name>
    <dbReference type="NCBI Taxonomy" id="7160"/>
    <lineage>
        <taxon>Eukaryota</taxon>
        <taxon>Metazoa</taxon>
        <taxon>Ecdysozoa</taxon>
        <taxon>Arthropoda</taxon>
        <taxon>Hexapoda</taxon>
        <taxon>Insecta</taxon>
        <taxon>Pterygota</taxon>
        <taxon>Neoptera</taxon>
        <taxon>Endopterygota</taxon>
        <taxon>Diptera</taxon>
        <taxon>Nematocera</taxon>
        <taxon>Culicoidea</taxon>
        <taxon>Culicidae</taxon>
        <taxon>Culicinae</taxon>
        <taxon>Aedini</taxon>
        <taxon>Aedes</taxon>
        <taxon>Stegomyia</taxon>
    </lineage>
</organism>
<evidence type="ECO:0000256" key="6">
    <source>
        <dbReference type="ARBA" id="ARBA00023242"/>
    </source>
</evidence>
<dbReference type="RefSeq" id="XP_029731933.1">
    <property type="nucleotide sequence ID" value="XM_029876073.2"/>
</dbReference>
<feature type="region of interest" description="Disordered" evidence="8">
    <location>
        <begin position="306"/>
        <end position="330"/>
    </location>
</feature>
<feature type="region of interest" description="Disordered" evidence="8">
    <location>
        <begin position="443"/>
        <end position="472"/>
    </location>
</feature>
<keyword evidence="2" id="KW-0479">Metal-binding</keyword>
<dbReference type="Pfam" id="PF00096">
    <property type="entry name" value="zf-C2H2"/>
    <property type="match status" value="2"/>
</dbReference>
<keyword evidence="4 7" id="KW-0863">Zinc-finger</keyword>
<comment type="subcellular location">
    <subcellularLocation>
        <location evidence="1">Nucleus</location>
    </subcellularLocation>
</comment>
<dbReference type="PANTHER" id="PTHR24376">
    <property type="entry name" value="ZINC FINGER PROTEIN"/>
    <property type="match status" value="1"/>
</dbReference>
<feature type="domain" description="C2H2-type" evidence="9">
    <location>
        <begin position="410"/>
        <end position="438"/>
    </location>
</feature>
<reference evidence="10" key="2">
    <citation type="submission" date="2025-05" db="UniProtKB">
        <authorList>
            <consortium name="EnsemblMetazoa"/>
        </authorList>
    </citation>
    <scope>IDENTIFICATION</scope>
    <source>
        <strain evidence="10">Foshan</strain>
    </source>
</reference>
<dbReference type="InterPro" id="IPR013087">
    <property type="entry name" value="Znf_C2H2_type"/>
</dbReference>
<feature type="region of interest" description="Disordered" evidence="8">
    <location>
        <begin position="211"/>
        <end position="245"/>
    </location>
</feature>
<dbReference type="PROSITE" id="PS50157">
    <property type="entry name" value="ZINC_FINGER_C2H2_2"/>
    <property type="match status" value="3"/>
</dbReference>